<feature type="compositionally biased region" description="Basic and acidic residues" evidence="6">
    <location>
        <begin position="374"/>
        <end position="424"/>
    </location>
</feature>
<evidence type="ECO:0000256" key="6">
    <source>
        <dbReference type="SAM" id="MobiDB-lite"/>
    </source>
</evidence>
<dbReference type="CDD" id="cd20539">
    <property type="entry name" value="CYCLIN_CCNT_rpt2"/>
    <property type="match status" value="1"/>
</dbReference>
<name>A0A2A6CCT3_PRIPA</name>
<comment type="function">
    <text evidence="5">Regulatory subunit of the cyclin-dependent kinase pair (CDK9/cyclin T) complex, also called positive transcription elongation factor B (P-TEFb), which is proposed to facilitate the transition from abortive to production elongation by phosphorylating the CTD (carboxy-terminal domain) of the large subunit of RNA polymerase II (RNAP II).</text>
</comment>
<dbReference type="GO" id="GO:0008024">
    <property type="term" value="C:cyclin/CDK positive transcription elongation factor complex"/>
    <property type="evidence" value="ECO:0000318"/>
    <property type="project" value="GO_Central"/>
</dbReference>
<evidence type="ECO:0000256" key="1">
    <source>
        <dbReference type="ARBA" id="ARBA00008638"/>
    </source>
</evidence>
<feature type="compositionally biased region" description="Low complexity" evidence="6">
    <location>
        <begin position="425"/>
        <end position="453"/>
    </location>
</feature>
<dbReference type="Proteomes" id="UP000005239">
    <property type="component" value="Unassembled WGS sequence"/>
</dbReference>
<dbReference type="InterPro" id="IPR036915">
    <property type="entry name" value="Cyclin-like_sf"/>
</dbReference>
<reference evidence="8" key="1">
    <citation type="journal article" date="2008" name="Nat. Genet.">
        <title>The Pristionchus pacificus genome provides a unique perspective on nematode lifestyle and parasitism.</title>
        <authorList>
            <person name="Dieterich C."/>
            <person name="Clifton S.W."/>
            <person name="Schuster L.N."/>
            <person name="Chinwalla A."/>
            <person name="Delehaunty K."/>
            <person name="Dinkelacker I."/>
            <person name="Fulton L."/>
            <person name="Fulton R."/>
            <person name="Godfrey J."/>
            <person name="Minx P."/>
            <person name="Mitreva M."/>
            <person name="Roeseler W."/>
            <person name="Tian H."/>
            <person name="Witte H."/>
            <person name="Yang S.P."/>
            <person name="Wilson R.K."/>
            <person name="Sommer R.J."/>
        </authorList>
    </citation>
    <scope>NUCLEOTIDE SEQUENCE [LARGE SCALE GENOMIC DNA]</scope>
    <source>
        <strain evidence="8">PS312</strain>
    </source>
</reference>
<gene>
    <name evidence="7" type="primary">WBGene00098043</name>
</gene>
<evidence type="ECO:0000256" key="3">
    <source>
        <dbReference type="ARBA" id="ARBA00023127"/>
    </source>
</evidence>
<keyword evidence="2" id="KW-0805">Transcription regulation</keyword>
<evidence type="ECO:0000256" key="5">
    <source>
        <dbReference type="ARBA" id="ARBA00056850"/>
    </source>
</evidence>
<dbReference type="OrthoDB" id="25002at2759"/>
<keyword evidence="4" id="KW-0804">Transcription</keyword>
<dbReference type="GO" id="GO:0061575">
    <property type="term" value="F:cyclin-dependent protein serine/threonine kinase activator activity"/>
    <property type="evidence" value="ECO:0000318"/>
    <property type="project" value="GO_Central"/>
</dbReference>
<dbReference type="GO" id="GO:0005634">
    <property type="term" value="C:nucleus"/>
    <property type="evidence" value="ECO:0000318"/>
    <property type="project" value="GO_Central"/>
</dbReference>
<proteinExistence type="inferred from homology"/>
<dbReference type="GO" id="GO:0045944">
    <property type="term" value="P:positive regulation of transcription by RNA polymerase II"/>
    <property type="evidence" value="ECO:0000318"/>
    <property type="project" value="GO_Central"/>
</dbReference>
<dbReference type="GO" id="GO:0032786">
    <property type="term" value="P:positive regulation of DNA-templated transcription, elongation"/>
    <property type="evidence" value="ECO:0000318"/>
    <property type="project" value="GO_Central"/>
</dbReference>
<sequence>MANSRAGEVALKSGSSPKCKWIFTKEEMKNMASLREGLDEFKELQLRQQSTKFIQLLGDRLNQNLRDHRGKISQLCMCAAMIHMHRFFYFHSFTFFDYRDVAAACLFMSGKSEECPRKIDHIVRAWWNEKFPGIKIDQEKYDNAMGLLVAIESLILQTIAFDLKVALPHPLVLQAMHAIAKNNRKITEVVYFFSTDVLCVTSWGIRYSAEAIAVACVHIVCTWANFEMPPSEGGTKWYHKMDPTMTEDQLNEMMIEFIKVYKTCKNELAITKFIKKGEIRNPISDADDRATPPALMADDMRLPPPPPPPLSLASKKVDINAYKERRATEGSSSGSAAHHGQHSQQPQQRRSFMPEMAKGVTASMPGFVPPKQEPPADVKPDRAGLDWTRETTGGDRNQTDRKPDWIKQEPVDRKPEFSREDAHRSSSSSQQRPSRPPSNGSSSQQLQQSSRSSSGGGGHQYPYMHQQQPSGSGDRGMERSMMSGDRGRDGDRERGEKRKRESSSSNLNSDKRARPDMAMQQGGPPPQQQRGHSMMPQQQQVQQPQHGYNSVPPPLMQQTQPHFGSSSKVGEASLGFFRRH</sequence>
<keyword evidence="3" id="KW-0195">Cyclin</keyword>
<dbReference type="Gene3D" id="1.10.472.10">
    <property type="entry name" value="Cyclin-like"/>
    <property type="match status" value="2"/>
</dbReference>
<dbReference type="Pfam" id="PF21797">
    <property type="entry name" value="CycT2-like_C"/>
    <property type="match status" value="1"/>
</dbReference>
<organism evidence="7 8">
    <name type="scientific">Pristionchus pacificus</name>
    <name type="common">Parasitic nematode worm</name>
    <dbReference type="NCBI Taxonomy" id="54126"/>
    <lineage>
        <taxon>Eukaryota</taxon>
        <taxon>Metazoa</taxon>
        <taxon>Ecdysozoa</taxon>
        <taxon>Nematoda</taxon>
        <taxon>Chromadorea</taxon>
        <taxon>Rhabditida</taxon>
        <taxon>Rhabditina</taxon>
        <taxon>Diplogasteromorpha</taxon>
        <taxon>Diplogasteroidea</taxon>
        <taxon>Neodiplogasteridae</taxon>
        <taxon>Pristionchus</taxon>
    </lineage>
</organism>
<dbReference type="PANTHER" id="PTHR10026">
    <property type="entry name" value="CYCLIN"/>
    <property type="match status" value="1"/>
</dbReference>
<evidence type="ECO:0000256" key="4">
    <source>
        <dbReference type="ARBA" id="ARBA00023163"/>
    </source>
</evidence>
<evidence type="ECO:0000313" key="7">
    <source>
        <dbReference type="EnsemblMetazoa" id="PPA08489.1"/>
    </source>
</evidence>
<dbReference type="AlphaFoldDB" id="A0A2A6CCT3"/>
<dbReference type="FunFam" id="1.10.472.10:FF:000181">
    <property type="entry name" value="Protein CBR-CIT-1.1"/>
    <property type="match status" value="1"/>
</dbReference>
<evidence type="ECO:0000256" key="2">
    <source>
        <dbReference type="ARBA" id="ARBA00023015"/>
    </source>
</evidence>
<evidence type="ECO:0000313" key="8">
    <source>
        <dbReference type="Proteomes" id="UP000005239"/>
    </source>
</evidence>
<feature type="compositionally biased region" description="Low complexity" evidence="6">
    <location>
        <begin position="528"/>
        <end position="545"/>
    </location>
</feature>
<feature type="compositionally biased region" description="Polar residues" evidence="6">
    <location>
        <begin position="556"/>
        <end position="568"/>
    </location>
</feature>
<comment type="similarity">
    <text evidence="1">Belongs to the cyclin family. Cyclin C subfamily.</text>
</comment>
<protein>
    <submittedName>
        <fullName evidence="7">Cit-1.2</fullName>
    </submittedName>
</protein>
<dbReference type="InterPro" id="IPR043198">
    <property type="entry name" value="Cyclin/Ssn8"/>
</dbReference>
<feature type="compositionally biased region" description="Basic and acidic residues" evidence="6">
    <location>
        <begin position="315"/>
        <end position="328"/>
    </location>
</feature>
<keyword evidence="8" id="KW-1185">Reference proteome</keyword>
<dbReference type="SUPFAM" id="SSF47954">
    <property type="entry name" value="Cyclin-like"/>
    <property type="match status" value="2"/>
</dbReference>
<reference evidence="7" key="2">
    <citation type="submission" date="2022-06" db="UniProtKB">
        <authorList>
            <consortium name="EnsemblMetazoa"/>
        </authorList>
    </citation>
    <scope>IDENTIFICATION</scope>
    <source>
        <strain evidence="7">PS312</strain>
    </source>
</reference>
<accession>A0A8R1YFI2</accession>
<feature type="region of interest" description="Disordered" evidence="6">
    <location>
        <begin position="282"/>
        <end position="580"/>
    </location>
</feature>
<feature type="compositionally biased region" description="Low complexity" evidence="6">
    <location>
        <begin position="330"/>
        <end position="348"/>
    </location>
</feature>
<dbReference type="InterPro" id="IPR006671">
    <property type="entry name" value="Cyclin_N"/>
</dbReference>
<accession>A0A2A6CCT3</accession>
<feature type="compositionally biased region" description="Basic and acidic residues" evidence="6">
    <location>
        <begin position="485"/>
        <end position="502"/>
    </location>
</feature>
<dbReference type="EnsemblMetazoa" id="PPA08489.1">
    <property type="protein sequence ID" value="PPA08489.1"/>
    <property type="gene ID" value="WBGene00098043"/>
</dbReference>
<dbReference type="Pfam" id="PF00134">
    <property type="entry name" value="Cyclin_N"/>
    <property type="match status" value="1"/>
</dbReference>